<organism evidence="2 3">
    <name type="scientific">Candidatus Methylumidiphilus alinenensis</name>
    <dbReference type="NCBI Taxonomy" id="2202197"/>
    <lineage>
        <taxon>Bacteria</taxon>
        <taxon>Pseudomonadati</taxon>
        <taxon>Pseudomonadota</taxon>
        <taxon>Gammaproteobacteria</taxon>
        <taxon>Methylococcales</taxon>
        <taxon>Candidatus Methylumidiphilus</taxon>
    </lineage>
</organism>
<evidence type="ECO:0000313" key="2">
    <source>
        <dbReference type="EMBL" id="PZN70096.1"/>
    </source>
</evidence>
<reference evidence="2 3" key="1">
    <citation type="journal article" date="2018" name="Aquat. Microb. Ecol.">
        <title>Gammaproteobacterial methanotrophs dominate.</title>
        <authorList>
            <person name="Rissanen A.J."/>
            <person name="Saarenheimo J."/>
            <person name="Tiirola M."/>
            <person name="Peura S."/>
            <person name="Aalto S.L."/>
            <person name="Karvinen A."/>
            <person name="Nykanen H."/>
        </authorList>
    </citation>
    <scope>NUCLEOTIDE SEQUENCE [LARGE SCALE GENOMIC DNA]</scope>
    <source>
        <strain evidence="2">AMbin10</strain>
    </source>
</reference>
<comment type="function">
    <text evidence="1">Catalyzes the hydroxylation of the N(6)-(4-aminobutyl)-L-lysine intermediate produced by deoxyhypusine synthase/DHPS on a critical lysine of the eukaryotic translation initiation factor 5A/eIF-5A. This is the second step of the post-translational modification of that lysine into an unusual amino acid residue named hypusine. Hypusination is unique to mature eIF-5A factor and is essential for its function.</text>
</comment>
<dbReference type="GO" id="GO:0016491">
    <property type="term" value="F:oxidoreductase activity"/>
    <property type="evidence" value="ECO:0007669"/>
    <property type="project" value="TreeGrafter"/>
</dbReference>
<dbReference type="EMBL" id="QJPH01000564">
    <property type="protein sequence ID" value="PZN70096.1"/>
    <property type="molecule type" value="Genomic_DNA"/>
</dbReference>
<dbReference type="InterPro" id="IPR021133">
    <property type="entry name" value="HEAT_type_2"/>
</dbReference>
<dbReference type="InterPro" id="IPR004155">
    <property type="entry name" value="PBS_lyase_HEAT"/>
</dbReference>
<evidence type="ECO:0000313" key="3">
    <source>
        <dbReference type="Proteomes" id="UP000249396"/>
    </source>
</evidence>
<protein>
    <recommendedName>
        <fullName evidence="4">HEAT repeat domain-containing protein</fullName>
    </recommendedName>
</protein>
<evidence type="ECO:0008006" key="4">
    <source>
        <dbReference type="Google" id="ProtNLM"/>
    </source>
</evidence>
<evidence type="ECO:0000256" key="1">
    <source>
        <dbReference type="ARBA" id="ARBA00045876"/>
    </source>
</evidence>
<proteinExistence type="predicted"/>
<sequence>MAHSMPVPRRLRLDRPQRLRESMPWIVGAFSSLLLLCLYQGPMFIVSGETKMNNDVIAWVREAPFADPAAIRKTPKFSYDAWFARGRAMPQAVETLIEMLEREDLQHPSGDGMRLAYALGWIGDRRKEGVQALLRTLGSRDITLRVEAASALGRQGDSAVLPTLMKLMEDEKVDINVRANACIAIGRIGDPSSAAPLKRMLQNDNPFLVTCAKEALRLLGQGNP</sequence>
<name>A0A2W4QFW7_9GAMM</name>
<dbReference type="PANTHER" id="PTHR12697:SF5">
    <property type="entry name" value="DEOXYHYPUSINE HYDROXYLASE"/>
    <property type="match status" value="1"/>
</dbReference>
<dbReference type="Proteomes" id="UP000249396">
    <property type="component" value="Unassembled WGS sequence"/>
</dbReference>
<dbReference type="Pfam" id="PF13646">
    <property type="entry name" value="HEAT_2"/>
    <property type="match status" value="1"/>
</dbReference>
<dbReference type="InterPro" id="IPR016024">
    <property type="entry name" value="ARM-type_fold"/>
</dbReference>
<dbReference type="Gene3D" id="1.25.10.10">
    <property type="entry name" value="Leucine-rich Repeat Variant"/>
    <property type="match status" value="1"/>
</dbReference>
<gene>
    <name evidence="2" type="ORF">DM484_28805</name>
</gene>
<dbReference type="SMART" id="SM00567">
    <property type="entry name" value="EZ_HEAT"/>
    <property type="match status" value="2"/>
</dbReference>
<dbReference type="AlphaFoldDB" id="A0A2W4QFW7"/>
<dbReference type="PROSITE" id="PS50077">
    <property type="entry name" value="HEAT_REPEAT"/>
    <property type="match status" value="1"/>
</dbReference>
<dbReference type="InterPro" id="IPR011989">
    <property type="entry name" value="ARM-like"/>
</dbReference>
<comment type="caution">
    <text evidence="2">The sequence shown here is derived from an EMBL/GenBank/DDBJ whole genome shotgun (WGS) entry which is preliminary data.</text>
</comment>
<dbReference type="PANTHER" id="PTHR12697">
    <property type="entry name" value="PBS LYASE HEAT-LIKE PROTEIN"/>
    <property type="match status" value="1"/>
</dbReference>
<accession>A0A2W4QFW7</accession>
<dbReference type="SUPFAM" id="SSF48371">
    <property type="entry name" value="ARM repeat"/>
    <property type="match status" value="1"/>
</dbReference>